<dbReference type="InterPro" id="IPR004648">
    <property type="entry name" value="Oligpept_transpt"/>
</dbReference>
<evidence type="ECO:0000256" key="8">
    <source>
        <dbReference type="ARBA" id="ARBA00023136"/>
    </source>
</evidence>
<dbReference type="GO" id="GO:0016020">
    <property type="term" value="C:membrane"/>
    <property type="evidence" value="ECO:0007669"/>
    <property type="project" value="UniProtKB-SubCell"/>
</dbReference>
<feature type="transmembrane region" description="Helical" evidence="9">
    <location>
        <begin position="115"/>
        <end position="137"/>
    </location>
</feature>
<sequence>MNDSSGFTCPNTEVFATASILSYVDETFLQGTSTDLAAALLFFFIVGALCPLAIWLITQRYPDSWLNYVNFPLMFTGIGLIPPASAVNYVPWAIIGFLFQYVIRRRHFPFWAKYNYVLSAALDAGTAISTILVYFILQYPQNGQIGMNTIQSWWGNTVFTKTADWNGVPLRSVAEGDHFGAFIGLSTHFGGKPESRVHIV</sequence>
<comment type="similarity">
    <text evidence="2">Belongs to the oligopeptide OPT transporter family.</text>
</comment>
<keyword evidence="4 9" id="KW-0812">Transmembrane</keyword>
<evidence type="ECO:0000256" key="4">
    <source>
        <dbReference type="ARBA" id="ARBA00022692"/>
    </source>
</evidence>
<evidence type="ECO:0000313" key="10">
    <source>
        <dbReference type="EMBL" id="OJT15536.1"/>
    </source>
</evidence>
<keyword evidence="11" id="KW-1185">Reference proteome</keyword>
<organism evidence="10 11">
    <name type="scientific">Trametes pubescens</name>
    <name type="common">White-rot fungus</name>
    <dbReference type="NCBI Taxonomy" id="154538"/>
    <lineage>
        <taxon>Eukaryota</taxon>
        <taxon>Fungi</taxon>
        <taxon>Dikarya</taxon>
        <taxon>Basidiomycota</taxon>
        <taxon>Agaricomycotina</taxon>
        <taxon>Agaricomycetes</taxon>
        <taxon>Polyporales</taxon>
        <taxon>Polyporaceae</taxon>
        <taxon>Trametes</taxon>
    </lineage>
</organism>
<keyword evidence="8 9" id="KW-0472">Membrane</keyword>
<keyword evidence="3" id="KW-0813">Transport</keyword>
<feature type="transmembrane region" description="Helical" evidence="9">
    <location>
        <begin position="36"/>
        <end position="58"/>
    </location>
</feature>
<reference evidence="10 11" key="1">
    <citation type="submission" date="2016-10" db="EMBL/GenBank/DDBJ databases">
        <title>Genome sequence of the basidiomycete white-rot fungus Trametes pubescens.</title>
        <authorList>
            <person name="Makela M.R."/>
            <person name="Granchi Z."/>
            <person name="Peng M."/>
            <person name="De Vries R.P."/>
            <person name="Grigoriev I."/>
            <person name="Riley R."/>
            <person name="Hilden K."/>
        </authorList>
    </citation>
    <scope>NUCLEOTIDE SEQUENCE [LARGE SCALE GENOMIC DNA]</scope>
    <source>
        <strain evidence="10 11">FBCC735</strain>
    </source>
</reference>
<dbReference type="InterPro" id="IPR004813">
    <property type="entry name" value="OPT"/>
</dbReference>
<dbReference type="GO" id="GO:0035673">
    <property type="term" value="F:oligopeptide transmembrane transporter activity"/>
    <property type="evidence" value="ECO:0007669"/>
    <property type="project" value="InterPro"/>
</dbReference>
<accession>A0A1M2W6U0</accession>
<comment type="subcellular location">
    <subcellularLocation>
        <location evidence="1">Membrane</location>
        <topology evidence="1">Multi-pass membrane protein</topology>
    </subcellularLocation>
</comment>
<evidence type="ECO:0000256" key="3">
    <source>
        <dbReference type="ARBA" id="ARBA00022448"/>
    </source>
</evidence>
<protein>
    <submittedName>
        <fullName evidence="10">Glutathione transporter 1</fullName>
    </submittedName>
</protein>
<evidence type="ECO:0000256" key="5">
    <source>
        <dbReference type="ARBA" id="ARBA00022856"/>
    </source>
</evidence>
<evidence type="ECO:0000313" key="11">
    <source>
        <dbReference type="Proteomes" id="UP000184267"/>
    </source>
</evidence>
<keyword evidence="6" id="KW-0653">Protein transport</keyword>
<gene>
    <name evidence="10" type="ORF">TRAPUB_6797</name>
</gene>
<evidence type="ECO:0000256" key="7">
    <source>
        <dbReference type="ARBA" id="ARBA00022989"/>
    </source>
</evidence>
<dbReference type="Pfam" id="PF03169">
    <property type="entry name" value="OPT"/>
    <property type="match status" value="1"/>
</dbReference>
<evidence type="ECO:0000256" key="6">
    <source>
        <dbReference type="ARBA" id="ARBA00022927"/>
    </source>
</evidence>
<evidence type="ECO:0000256" key="2">
    <source>
        <dbReference type="ARBA" id="ARBA00008807"/>
    </source>
</evidence>
<dbReference type="PANTHER" id="PTHR22601">
    <property type="entry name" value="ISP4 LIKE PROTEIN"/>
    <property type="match status" value="1"/>
</dbReference>
<evidence type="ECO:0000256" key="1">
    <source>
        <dbReference type="ARBA" id="ARBA00004141"/>
    </source>
</evidence>
<dbReference type="OMA" id="ENSAAHD"/>
<keyword evidence="7 9" id="KW-1133">Transmembrane helix</keyword>
<evidence type="ECO:0000256" key="9">
    <source>
        <dbReference type="SAM" id="Phobius"/>
    </source>
</evidence>
<name>A0A1M2W6U0_TRAPU</name>
<proteinExistence type="inferred from homology"/>
<dbReference type="AlphaFoldDB" id="A0A1M2W6U0"/>
<dbReference type="OrthoDB" id="9986677at2759"/>
<keyword evidence="5" id="KW-0571">Peptide transport</keyword>
<dbReference type="EMBL" id="MNAD01000151">
    <property type="protein sequence ID" value="OJT15536.1"/>
    <property type="molecule type" value="Genomic_DNA"/>
</dbReference>
<dbReference type="Proteomes" id="UP000184267">
    <property type="component" value="Unassembled WGS sequence"/>
</dbReference>
<dbReference type="GO" id="GO:0015031">
    <property type="term" value="P:protein transport"/>
    <property type="evidence" value="ECO:0007669"/>
    <property type="project" value="UniProtKB-KW"/>
</dbReference>
<comment type="caution">
    <text evidence="10">The sequence shown here is derived from an EMBL/GenBank/DDBJ whole genome shotgun (WGS) entry which is preliminary data.</text>
</comment>